<dbReference type="STRING" id="559304.G8YQK2"/>
<evidence type="ECO:0000256" key="2">
    <source>
        <dbReference type="ARBA" id="ARBA00023242"/>
    </source>
</evidence>
<dbReference type="GO" id="GO:0000976">
    <property type="term" value="F:transcription cis-regulatory region binding"/>
    <property type="evidence" value="ECO:0007669"/>
    <property type="project" value="TreeGrafter"/>
</dbReference>
<dbReference type="PROSITE" id="PS00463">
    <property type="entry name" value="ZN2_CY6_FUNGAL_1"/>
    <property type="match status" value="1"/>
</dbReference>
<dbReference type="InterPro" id="IPR001138">
    <property type="entry name" value="Zn2Cys6_DnaBD"/>
</dbReference>
<dbReference type="EMBL" id="FO082056">
    <property type="protein sequence ID" value="CCE78937.1"/>
    <property type="molecule type" value="Genomic_DNA"/>
</dbReference>
<keyword evidence="7" id="KW-1185">Reference proteome</keyword>
<dbReference type="AlphaFoldDB" id="G8YQK2"/>
<dbReference type="FunCoup" id="G8YQK2">
    <property type="interactions" value="422"/>
</dbReference>
<name>G8YQK2_PICSO</name>
<dbReference type="Pfam" id="PF00172">
    <property type="entry name" value="Zn_clus"/>
    <property type="match status" value="1"/>
</dbReference>
<dbReference type="EMBL" id="FO082057">
    <property type="protein sequence ID" value="CCE78351.1"/>
    <property type="molecule type" value="Genomic_DNA"/>
</dbReference>
<evidence type="ECO:0000256" key="3">
    <source>
        <dbReference type="SAM" id="MobiDB-lite"/>
    </source>
</evidence>
<feature type="compositionally biased region" description="Polar residues" evidence="3">
    <location>
        <begin position="401"/>
        <end position="419"/>
    </location>
</feature>
<evidence type="ECO:0000313" key="6">
    <source>
        <dbReference type="EMBL" id="CCE78937.1"/>
    </source>
</evidence>
<dbReference type="GO" id="GO:0045944">
    <property type="term" value="P:positive regulation of transcription by RNA polymerase II"/>
    <property type="evidence" value="ECO:0007669"/>
    <property type="project" value="TreeGrafter"/>
</dbReference>
<feature type="region of interest" description="Disordered" evidence="3">
    <location>
        <begin position="400"/>
        <end position="420"/>
    </location>
</feature>
<dbReference type="Proteomes" id="UP000005222">
    <property type="component" value="Chromosome C"/>
</dbReference>
<dbReference type="Pfam" id="PF11951">
    <property type="entry name" value="Fungal_trans_2"/>
    <property type="match status" value="1"/>
</dbReference>
<dbReference type="SUPFAM" id="SSF57701">
    <property type="entry name" value="Zn2/Cys6 DNA-binding domain"/>
    <property type="match status" value="1"/>
</dbReference>
<dbReference type="PANTHER" id="PTHR37534:SF7">
    <property type="entry name" value="TRANSCRIPTIONAL ACTIVATOR PROTEIN UGA3"/>
    <property type="match status" value="1"/>
</dbReference>
<comment type="subcellular location">
    <subcellularLocation>
        <location evidence="1">Nucleus</location>
    </subcellularLocation>
</comment>
<dbReference type="PANTHER" id="PTHR37534">
    <property type="entry name" value="TRANSCRIPTIONAL ACTIVATOR PROTEIN UGA3"/>
    <property type="match status" value="1"/>
</dbReference>
<dbReference type="SMART" id="SM00066">
    <property type="entry name" value="GAL4"/>
    <property type="match status" value="1"/>
</dbReference>
<keyword evidence="2" id="KW-0539">Nucleus</keyword>
<dbReference type="CDD" id="cd00067">
    <property type="entry name" value="GAL4"/>
    <property type="match status" value="1"/>
</dbReference>
<dbReference type="eggNOG" id="ENOG502RIXM">
    <property type="taxonomic scope" value="Eukaryota"/>
</dbReference>
<dbReference type="GO" id="GO:0008270">
    <property type="term" value="F:zinc ion binding"/>
    <property type="evidence" value="ECO:0007669"/>
    <property type="project" value="InterPro"/>
</dbReference>
<sequence>MVKFDSRSIGRNLTVNNFNSKRTRQQSSGCLTCKVRKKKCNEQRPVCSDCNRLNKECIWIDGKSRAQVKKLRMQVEEIEKDSKLRHRVKKTADSPTSSSQSPSPPLTGKGLESFSQDTEVMVISPTKILDSLELANSPPSIFQTPPPFDTFSGRDSNIDFLSFNSMSSNIPLSPSILPEVSLKGSFLYEYYVDTLSHKLSIAPSSQNESNSYRSVFLPLAHRDKGVFYSILAWAGFHLGGKWAEEARRYTQLALEHLQHSFLKGNEIDREKVLIKLATLLILCGAEIYGGDIKNWSVYLYWGWETLVASGGINNYCKTREEHWLASNFAYHDLLASSCCERGTYFPTEDYDFIFKDPQGVSRGFVSPVLGVSKKLFKLLGDINTLASMVRDFYDTYKDSNNDPTESPALQSPISISSKMDPSRDAAASARLSTMLEKALVIEREIEMAKPDPMDLEKLTHDELELQLTLFDAFQSSAQLFLRQTVFRENPSSLRSQILVTDVIKCIEIMIGTPVQASLVFPFFICGVHCITPYHRKKIFDMSDKLTKLYGAYSIKRVKSVIEKVWEVDPNGNTAVDWHSILKELDWDINFA</sequence>
<dbReference type="InterPro" id="IPR021858">
    <property type="entry name" value="Fun_TF"/>
</dbReference>
<dbReference type="HOGENOM" id="CLU_015493_1_1_1"/>
<proteinExistence type="predicted"/>
<feature type="region of interest" description="Disordered" evidence="3">
    <location>
        <begin position="80"/>
        <end position="111"/>
    </location>
</feature>
<dbReference type="GO" id="GO:0005634">
    <property type="term" value="C:nucleus"/>
    <property type="evidence" value="ECO:0007669"/>
    <property type="project" value="UniProtKB-SubCell"/>
</dbReference>
<reference evidence="7" key="2">
    <citation type="journal article" date="2012" name="G3 (Bethesda)">
        <title>Pichia sorbitophila, an interspecies yeast hybrid reveals early steps of genome resolution following polyploidization.</title>
        <authorList>
            <person name="Leh Louis V."/>
            <person name="Despons L."/>
            <person name="Friedrich A."/>
            <person name="Martin T."/>
            <person name="Durrens P."/>
            <person name="Casaregola S."/>
            <person name="Neuveglise C."/>
            <person name="Fairhead C."/>
            <person name="Marck C."/>
            <person name="Cruz J.A."/>
            <person name="Straub M.L."/>
            <person name="Kugler V."/>
            <person name="Sacerdot C."/>
            <person name="Uzunov Z."/>
            <person name="Thierry A."/>
            <person name="Weiss S."/>
            <person name="Bleykasten C."/>
            <person name="De Montigny J."/>
            <person name="Jacques N."/>
            <person name="Jung P."/>
            <person name="Lemaire M."/>
            <person name="Mallet S."/>
            <person name="Morel G."/>
            <person name="Richard G.F."/>
            <person name="Sarkar A."/>
            <person name="Savel G."/>
            <person name="Schacherer J."/>
            <person name="Seret M.L."/>
            <person name="Talla E."/>
            <person name="Samson G."/>
            <person name="Jubin C."/>
            <person name="Poulain J."/>
            <person name="Vacherie B."/>
            <person name="Barbe V."/>
            <person name="Pelletier E."/>
            <person name="Sherman D.J."/>
            <person name="Westhof E."/>
            <person name="Weissenbach J."/>
            <person name="Baret P.V."/>
            <person name="Wincker P."/>
            <person name="Gaillardin C."/>
            <person name="Dujon B."/>
            <person name="Souciet J.L."/>
        </authorList>
    </citation>
    <scope>NUCLEOTIDE SEQUENCE [LARGE SCALE GENOMIC DNA]</scope>
    <source>
        <strain evidence="7">ATCC MYA-4447 / BCRC 22081 / CBS 7064 / NBRC 10061 / NRRL Y-12695</strain>
    </source>
</reference>
<dbReference type="GO" id="GO:0000981">
    <property type="term" value="F:DNA-binding transcription factor activity, RNA polymerase II-specific"/>
    <property type="evidence" value="ECO:0007669"/>
    <property type="project" value="InterPro"/>
</dbReference>
<dbReference type="InParanoid" id="G8YQK2"/>
<evidence type="ECO:0000256" key="1">
    <source>
        <dbReference type="ARBA" id="ARBA00004123"/>
    </source>
</evidence>
<gene>
    <name evidence="6" type="primary">Piso0_000972</name>
    <name evidence="5" type="ORF">GNLVRS01_PISO0C08076g</name>
    <name evidence="6" type="ORF">GNLVRS01_PISO0D08143g</name>
</gene>
<evidence type="ECO:0000313" key="7">
    <source>
        <dbReference type="Proteomes" id="UP000005222"/>
    </source>
</evidence>
<dbReference type="Gene3D" id="4.10.240.10">
    <property type="entry name" value="Zn(2)-C6 fungal-type DNA-binding domain"/>
    <property type="match status" value="1"/>
</dbReference>
<evidence type="ECO:0000259" key="4">
    <source>
        <dbReference type="PROSITE" id="PS50048"/>
    </source>
</evidence>
<evidence type="ECO:0000313" key="5">
    <source>
        <dbReference type="EMBL" id="CCE78351.1"/>
    </source>
</evidence>
<protein>
    <submittedName>
        <fullName evidence="6">Piso0_000972 protein</fullName>
    </submittedName>
</protein>
<accession>G8YQK2</accession>
<organism evidence="6 7">
    <name type="scientific">Pichia sorbitophila (strain ATCC MYA-4447 / BCRC 22081 / CBS 7064 / NBRC 10061 / NRRL Y-12695)</name>
    <name type="common">Hybrid yeast</name>
    <dbReference type="NCBI Taxonomy" id="559304"/>
    <lineage>
        <taxon>Eukaryota</taxon>
        <taxon>Fungi</taxon>
        <taxon>Dikarya</taxon>
        <taxon>Ascomycota</taxon>
        <taxon>Saccharomycotina</taxon>
        <taxon>Pichiomycetes</taxon>
        <taxon>Debaryomycetaceae</taxon>
        <taxon>Millerozyma</taxon>
    </lineage>
</organism>
<feature type="domain" description="Zn(2)-C6 fungal-type" evidence="4">
    <location>
        <begin position="29"/>
        <end position="59"/>
    </location>
</feature>
<dbReference type="PROSITE" id="PS50048">
    <property type="entry name" value="ZN2_CY6_FUNGAL_2"/>
    <property type="match status" value="1"/>
</dbReference>
<dbReference type="OMA" id="EHWLISN"/>
<dbReference type="Proteomes" id="UP000005222">
    <property type="component" value="Chromosome D"/>
</dbReference>
<reference evidence="6" key="1">
    <citation type="submission" date="2011-10" db="EMBL/GenBank/DDBJ databases">
        <authorList>
            <person name="Genoscope - CEA"/>
        </authorList>
    </citation>
    <scope>NUCLEOTIDE SEQUENCE</scope>
</reference>
<dbReference type="OrthoDB" id="5419315at2759"/>
<dbReference type="InterPro" id="IPR036864">
    <property type="entry name" value="Zn2-C6_fun-type_DNA-bd_sf"/>
</dbReference>